<gene>
    <name evidence="1" type="primary">g11232</name>
    <name evidence="1" type="ORF">NpPPO83_00011232</name>
</gene>
<keyword evidence="2" id="KW-1185">Reference proteome</keyword>
<comment type="caution">
    <text evidence="1">The sequence shown here is derived from an EMBL/GenBank/DDBJ whole genome shotgun (WGS) entry which is preliminary data.</text>
</comment>
<accession>A0ACB5S3A1</accession>
<sequence>MLSTGLHQYTISAFNQLPSSNLLNHDQHLSSQRLSTAGLDALAQSSQYALHHYPHTPHHVLDGKTFGKQRHHPYVNLPASAASRNSKSTMVPDRAGRHSNAPVRRRISRACDQCNQLRTKCDGKAPCAHCIEFGLSCEYMRERKKRGKASRKEIAAQQAAAAAAAGDGGHTSPSSANGYPSEEQSGNSPGQTHDRDGQQKPSGHDLPPPSNGAQRSASISSHHGANGATHYDMSHVARYGSVGDISENGGHHQIAGPADGLVTGLATPRLPTNGVHDRNIHMMNMSDYGSMDDYQRTVTSPGAVNGSLMLQNGANVMHHPLLATNGMQAHFDIQF</sequence>
<evidence type="ECO:0000313" key="2">
    <source>
        <dbReference type="Proteomes" id="UP001165186"/>
    </source>
</evidence>
<name>A0ACB5S3A1_9PEZI</name>
<proteinExistence type="predicted"/>
<evidence type="ECO:0000313" key="1">
    <source>
        <dbReference type="EMBL" id="GME27273.1"/>
    </source>
</evidence>
<reference evidence="1" key="1">
    <citation type="submission" date="2024-09" db="EMBL/GenBank/DDBJ databases">
        <title>Draft Genome Sequences of Neofusicoccum parvum.</title>
        <authorList>
            <person name="Ashida A."/>
            <person name="Camagna M."/>
            <person name="Tanaka A."/>
            <person name="Takemoto D."/>
        </authorList>
    </citation>
    <scope>NUCLEOTIDE SEQUENCE</scope>
    <source>
        <strain evidence="1">PPO83</strain>
    </source>
</reference>
<protein>
    <submittedName>
        <fullName evidence="1">Xylanolytic transcriptional activator xlnR</fullName>
    </submittedName>
</protein>
<dbReference type="Proteomes" id="UP001165186">
    <property type="component" value="Unassembled WGS sequence"/>
</dbReference>
<organism evidence="1 2">
    <name type="scientific">Neofusicoccum parvum</name>
    <dbReference type="NCBI Taxonomy" id="310453"/>
    <lineage>
        <taxon>Eukaryota</taxon>
        <taxon>Fungi</taxon>
        <taxon>Dikarya</taxon>
        <taxon>Ascomycota</taxon>
        <taxon>Pezizomycotina</taxon>
        <taxon>Dothideomycetes</taxon>
        <taxon>Dothideomycetes incertae sedis</taxon>
        <taxon>Botryosphaeriales</taxon>
        <taxon>Botryosphaeriaceae</taxon>
        <taxon>Neofusicoccum</taxon>
    </lineage>
</organism>
<dbReference type="EMBL" id="BSXG01000035">
    <property type="protein sequence ID" value="GME27273.1"/>
    <property type="molecule type" value="Genomic_DNA"/>
</dbReference>